<evidence type="ECO:0000313" key="2">
    <source>
        <dbReference type="Proteomes" id="UP001501803"/>
    </source>
</evidence>
<gene>
    <name evidence="1" type="ORF">GCM10022381_23350</name>
</gene>
<comment type="caution">
    <text evidence="1">The sequence shown here is derived from an EMBL/GenBank/DDBJ whole genome shotgun (WGS) entry which is preliminary data.</text>
</comment>
<dbReference type="SUPFAM" id="SSF53335">
    <property type="entry name" value="S-adenosyl-L-methionine-dependent methyltransferases"/>
    <property type="match status" value="1"/>
</dbReference>
<dbReference type="Gene3D" id="3.40.50.150">
    <property type="entry name" value="Vaccinia Virus protein VP39"/>
    <property type="match status" value="1"/>
</dbReference>
<dbReference type="EMBL" id="BAABCN010000007">
    <property type="protein sequence ID" value="GAA3880422.1"/>
    <property type="molecule type" value="Genomic_DNA"/>
</dbReference>
<evidence type="ECO:0008006" key="3">
    <source>
        <dbReference type="Google" id="ProtNLM"/>
    </source>
</evidence>
<name>A0ABP7KK16_9MICO</name>
<dbReference type="RefSeq" id="WP_345066640.1">
    <property type="nucleotide sequence ID" value="NZ_BAABCN010000007.1"/>
</dbReference>
<reference evidence="2" key="1">
    <citation type="journal article" date="2019" name="Int. J. Syst. Evol. Microbiol.">
        <title>The Global Catalogue of Microorganisms (GCM) 10K type strain sequencing project: providing services to taxonomists for standard genome sequencing and annotation.</title>
        <authorList>
            <consortium name="The Broad Institute Genomics Platform"/>
            <consortium name="The Broad Institute Genome Sequencing Center for Infectious Disease"/>
            <person name="Wu L."/>
            <person name="Ma J."/>
        </authorList>
    </citation>
    <scope>NUCLEOTIDE SEQUENCE [LARGE SCALE GENOMIC DNA]</scope>
    <source>
        <strain evidence="2">JCM 17021</strain>
    </source>
</reference>
<organism evidence="1 2">
    <name type="scientific">Leifsonia kafniensis</name>
    <dbReference type="NCBI Taxonomy" id="475957"/>
    <lineage>
        <taxon>Bacteria</taxon>
        <taxon>Bacillati</taxon>
        <taxon>Actinomycetota</taxon>
        <taxon>Actinomycetes</taxon>
        <taxon>Micrococcales</taxon>
        <taxon>Microbacteriaceae</taxon>
        <taxon>Leifsonia</taxon>
    </lineage>
</organism>
<dbReference type="InterPro" id="IPR029063">
    <property type="entry name" value="SAM-dependent_MTases_sf"/>
</dbReference>
<sequence>MAENWGGGNPFDHIQEWDLERMGPDILDSDQRRSWEMTLRLAGGLPYIWRELARPISEIAYGLLELRPGDRVLLIGEGIEPAGWEQDMRAIIGENGTIDTVEIIRDGREAVHSRKVGRNGQIGCWQWTYTDGIADGHYDAVAVLQATQHSDDWPETAGELLRVVKPGRRIVLAEAVMAGDTFFSRVNSDVHLRSWFDKLFEQLDPSIIPYWSREQIRAAFGDRVESPQSLEWRGIEMFWGRKPHTAQE</sequence>
<protein>
    <recommendedName>
        <fullName evidence="3">Methyltransferase type 11 domain-containing protein</fullName>
    </recommendedName>
</protein>
<dbReference type="Proteomes" id="UP001501803">
    <property type="component" value="Unassembled WGS sequence"/>
</dbReference>
<proteinExistence type="predicted"/>
<evidence type="ECO:0000313" key="1">
    <source>
        <dbReference type="EMBL" id="GAA3880422.1"/>
    </source>
</evidence>
<accession>A0ABP7KK16</accession>
<keyword evidence="2" id="KW-1185">Reference proteome</keyword>